<protein>
    <submittedName>
        <fullName evidence="1">WGS project CBMI000000000 data, contig CS3069_c001754</fullName>
    </submittedName>
</protein>
<dbReference type="AlphaFoldDB" id="A0A090MG64"/>
<gene>
    <name evidence="1" type="ORF">BN850_0067080</name>
</gene>
<name>A0A090MG64_9HYPO</name>
<sequence length="299" mass="33822">MPFPRIKIMKPLVLNGVGMRALSACFNGHCSNISGHYAGSPDPNYEDQQTNSNGTLWLHFILDKGEQISEIWNWSNMVRGKGIVFRTNKGRIWTCSRQPLRDESIRWAILDPTRWDHLADLPPGEPTTIYLEESWVSITRLALHSEAPVQGVKEPPLETVTFEEGPVNKKPGYFKHSEGAHCSSALLAGLATITPCWDKTHGHAREQEEGVWHITGLILRYEDGRARVLGQVRLDSLGESLDVTARDGISLKHVWEKAMLENVQLGRVGGDGWMWMPWEGSMTWWFDNGATKKIFHKDE</sequence>
<comment type="caution">
    <text evidence="1">The sequence shown here is derived from an EMBL/GenBank/DDBJ whole genome shotgun (WGS) entry which is preliminary data.</text>
</comment>
<reference evidence="1" key="1">
    <citation type="submission" date="2013-05" db="EMBL/GenBank/DDBJ databases">
        <title>Draft genome sequences of six wheat associated Fusarium spp. isolates.</title>
        <authorList>
            <person name="Moolhuijzen P.M."/>
            <person name="Manners J.M."/>
            <person name="Wilcox S."/>
            <person name="Bellgard M.I."/>
            <person name="Gardiner D.M."/>
        </authorList>
    </citation>
    <scope>NUCLEOTIDE SEQUENCE</scope>
    <source>
        <strain evidence="1">CS3069</strain>
    </source>
</reference>
<proteinExistence type="predicted"/>
<accession>A0A090MG64</accession>
<dbReference type="EMBL" id="CBMI010001752">
    <property type="protein sequence ID" value="CEG04645.1"/>
    <property type="molecule type" value="Genomic_DNA"/>
</dbReference>
<evidence type="ECO:0000313" key="1">
    <source>
        <dbReference type="EMBL" id="CEG04645.1"/>
    </source>
</evidence>
<organism evidence="1">
    <name type="scientific">Fusarium clavum</name>
    <dbReference type="NCBI Taxonomy" id="2594811"/>
    <lineage>
        <taxon>Eukaryota</taxon>
        <taxon>Fungi</taxon>
        <taxon>Dikarya</taxon>
        <taxon>Ascomycota</taxon>
        <taxon>Pezizomycotina</taxon>
        <taxon>Sordariomycetes</taxon>
        <taxon>Hypocreomycetidae</taxon>
        <taxon>Hypocreales</taxon>
        <taxon>Nectriaceae</taxon>
        <taxon>Fusarium</taxon>
        <taxon>Fusarium incarnatum-equiseti species complex</taxon>
    </lineage>
</organism>